<reference evidence="2" key="1">
    <citation type="journal article" date="2022" name="Mol. Ecol. Resour.">
        <title>The genomes of chicory, endive, great burdock and yacon provide insights into Asteraceae palaeo-polyploidization history and plant inulin production.</title>
        <authorList>
            <person name="Fan W."/>
            <person name="Wang S."/>
            <person name="Wang H."/>
            <person name="Wang A."/>
            <person name="Jiang F."/>
            <person name="Liu H."/>
            <person name="Zhao H."/>
            <person name="Xu D."/>
            <person name="Zhang Y."/>
        </authorList>
    </citation>
    <scope>NUCLEOTIDE SEQUENCE [LARGE SCALE GENOMIC DNA]</scope>
    <source>
        <strain evidence="2">cv. Niubang</strain>
    </source>
</reference>
<comment type="caution">
    <text evidence="1">The sequence shown here is derived from an EMBL/GenBank/DDBJ whole genome shotgun (WGS) entry which is preliminary data.</text>
</comment>
<accession>A0ACB8Y4P3</accession>
<organism evidence="1 2">
    <name type="scientific">Arctium lappa</name>
    <name type="common">Greater burdock</name>
    <name type="synonym">Lappa major</name>
    <dbReference type="NCBI Taxonomy" id="4217"/>
    <lineage>
        <taxon>Eukaryota</taxon>
        <taxon>Viridiplantae</taxon>
        <taxon>Streptophyta</taxon>
        <taxon>Embryophyta</taxon>
        <taxon>Tracheophyta</taxon>
        <taxon>Spermatophyta</taxon>
        <taxon>Magnoliopsida</taxon>
        <taxon>eudicotyledons</taxon>
        <taxon>Gunneridae</taxon>
        <taxon>Pentapetalae</taxon>
        <taxon>asterids</taxon>
        <taxon>campanulids</taxon>
        <taxon>Asterales</taxon>
        <taxon>Asteraceae</taxon>
        <taxon>Carduoideae</taxon>
        <taxon>Cardueae</taxon>
        <taxon>Arctiinae</taxon>
        <taxon>Arctium</taxon>
    </lineage>
</organism>
<name>A0ACB8Y4P3_ARCLA</name>
<keyword evidence="2" id="KW-1185">Reference proteome</keyword>
<evidence type="ECO:0000313" key="2">
    <source>
        <dbReference type="Proteomes" id="UP001055879"/>
    </source>
</evidence>
<protein>
    <submittedName>
        <fullName evidence="1">Uncharacterized protein</fullName>
    </submittedName>
</protein>
<gene>
    <name evidence="1" type="ORF">L6452_38033</name>
</gene>
<dbReference type="EMBL" id="CM042060">
    <property type="protein sequence ID" value="KAI3678730.1"/>
    <property type="molecule type" value="Genomic_DNA"/>
</dbReference>
<reference evidence="1 2" key="2">
    <citation type="journal article" date="2022" name="Mol. Ecol. Resour.">
        <title>The genomes of chicory, endive, great burdock and yacon provide insights into Asteraceae paleo-polyploidization history and plant inulin production.</title>
        <authorList>
            <person name="Fan W."/>
            <person name="Wang S."/>
            <person name="Wang H."/>
            <person name="Wang A."/>
            <person name="Jiang F."/>
            <person name="Liu H."/>
            <person name="Zhao H."/>
            <person name="Xu D."/>
            <person name="Zhang Y."/>
        </authorList>
    </citation>
    <scope>NUCLEOTIDE SEQUENCE [LARGE SCALE GENOMIC DNA]</scope>
    <source>
        <strain evidence="2">cv. Niubang</strain>
    </source>
</reference>
<dbReference type="Proteomes" id="UP001055879">
    <property type="component" value="Linkage Group LG14"/>
</dbReference>
<sequence>MDDQDLDTTTTMNKPFSCLFCSRKFHSSQALGGHQNAHKKERTAARKAKRASQNNNYYNYNYNYNYNASSLMFAASSSNGILNPTSFNFNHPSSHATNYLYCQFPSQQVFYKVNDVNQKNQEDDDDHEEGEMSFLKHEMGFFVYEKINQENMNSCVVRDNLDSQKLDLSLHL</sequence>
<proteinExistence type="predicted"/>
<evidence type="ECO:0000313" key="1">
    <source>
        <dbReference type="EMBL" id="KAI3678730.1"/>
    </source>
</evidence>